<reference evidence="1 2" key="1">
    <citation type="journal article" date="2019" name="Sci. Rep.">
        <title>Orb-weaving spider Araneus ventricosus genome elucidates the spidroin gene catalogue.</title>
        <authorList>
            <person name="Kono N."/>
            <person name="Nakamura H."/>
            <person name="Ohtoshi R."/>
            <person name="Moran D.A.P."/>
            <person name="Shinohara A."/>
            <person name="Yoshida Y."/>
            <person name="Fujiwara M."/>
            <person name="Mori M."/>
            <person name="Tomita M."/>
            <person name="Arakawa K."/>
        </authorList>
    </citation>
    <scope>NUCLEOTIDE SEQUENCE [LARGE SCALE GENOMIC DNA]</scope>
</reference>
<accession>A0A4Y2EYF9</accession>
<proteinExistence type="predicted"/>
<keyword evidence="2" id="KW-1185">Reference proteome</keyword>
<evidence type="ECO:0000313" key="1">
    <source>
        <dbReference type="EMBL" id="GBM33248.1"/>
    </source>
</evidence>
<dbReference type="EMBL" id="BGPR01000729">
    <property type="protein sequence ID" value="GBM33248.1"/>
    <property type="molecule type" value="Genomic_DNA"/>
</dbReference>
<evidence type="ECO:0000313" key="2">
    <source>
        <dbReference type="Proteomes" id="UP000499080"/>
    </source>
</evidence>
<dbReference type="AlphaFoldDB" id="A0A4Y2EYF9"/>
<dbReference type="OrthoDB" id="8065733at2759"/>
<name>A0A4Y2EYF9_ARAVE</name>
<sequence length="110" mass="13113">MEFDLKSFWEHESIPNDIPLSLCEDMYAKTATRTEAGRYIVTLPFESPTELGNTKTLPLKCFYRLEGKFYRDPILKTQYLEFMRDYLKLNHMELVPDSENFALWSPFLKF</sequence>
<dbReference type="Proteomes" id="UP000499080">
    <property type="component" value="Unassembled WGS sequence"/>
</dbReference>
<gene>
    <name evidence="1" type="ORF">AVEN_91645_1</name>
</gene>
<protein>
    <submittedName>
        <fullName evidence="1">Uncharacterized protein</fullName>
    </submittedName>
</protein>
<organism evidence="1 2">
    <name type="scientific">Araneus ventricosus</name>
    <name type="common">Orbweaver spider</name>
    <name type="synonym">Epeira ventricosa</name>
    <dbReference type="NCBI Taxonomy" id="182803"/>
    <lineage>
        <taxon>Eukaryota</taxon>
        <taxon>Metazoa</taxon>
        <taxon>Ecdysozoa</taxon>
        <taxon>Arthropoda</taxon>
        <taxon>Chelicerata</taxon>
        <taxon>Arachnida</taxon>
        <taxon>Araneae</taxon>
        <taxon>Araneomorphae</taxon>
        <taxon>Entelegynae</taxon>
        <taxon>Araneoidea</taxon>
        <taxon>Araneidae</taxon>
        <taxon>Araneus</taxon>
    </lineage>
</organism>
<comment type="caution">
    <text evidence="1">The sequence shown here is derived from an EMBL/GenBank/DDBJ whole genome shotgun (WGS) entry which is preliminary data.</text>
</comment>